<keyword evidence="3" id="KW-0325">Glycoprotein</keyword>
<dbReference type="PANTHER" id="PTHR45739:SF12">
    <property type="entry name" value="CHONDROITIN SULFATE PROTEOGLYCAN 4-LIKE ISOFORM X2"/>
    <property type="match status" value="1"/>
</dbReference>
<dbReference type="PANTHER" id="PTHR45739">
    <property type="entry name" value="MATRIX PROTEIN, PUTATIVE-RELATED"/>
    <property type="match status" value="1"/>
</dbReference>
<evidence type="ECO:0000259" key="9">
    <source>
        <dbReference type="PROSITE" id="PS50025"/>
    </source>
</evidence>
<dbReference type="SMART" id="SM00282">
    <property type="entry name" value="LamG"/>
    <property type="match status" value="2"/>
</dbReference>
<evidence type="ECO:0000256" key="5">
    <source>
        <dbReference type="PROSITE-ProRule" id="PRU01201"/>
    </source>
</evidence>
<feature type="repeat" description="CSPG" evidence="5">
    <location>
        <begin position="430"/>
        <end position="528"/>
    </location>
</feature>
<evidence type="ECO:0000256" key="1">
    <source>
        <dbReference type="ARBA" id="ARBA00022729"/>
    </source>
</evidence>
<feature type="repeat" description="CSPG" evidence="5">
    <location>
        <begin position="1132"/>
        <end position="1222"/>
    </location>
</feature>
<evidence type="ECO:0000313" key="11">
    <source>
        <dbReference type="Proteomes" id="UP001461498"/>
    </source>
</evidence>
<keyword evidence="11" id="KW-1185">Reference proteome</keyword>
<keyword evidence="7" id="KW-0812">Transmembrane</keyword>
<dbReference type="Pfam" id="PF16184">
    <property type="entry name" value="Cadherin_3"/>
    <property type="match status" value="9"/>
</dbReference>
<feature type="repeat" description="CSPG" evidence="5">
    <location>
        <begin position="1244"/>
        <end position="1341"/>
    </location>
</feature>
<dbReference type="PROSITE" id="PS50025">
    <property type="entry name" value="LAM_G_DOMAIN"/>
    <property type="match status" value="2"/>
</dbReference>
<feature type="repeat" description="CSPG" evidence="5">
    <location>
        <begin position="561"/>
        <end position="652"/>
    </location>
</feature>
<evidence type="ECO:0000256" key="7">
    <source>
        <dbReference type="SAM" id="Phobius"/>
    </source>
</evidence>
<feature type="repeat" description="CSPG" evidence="5">
    <location>
        <begin position="910"/>
        <end position="1003"/>
    </location>
</feature>
<feature type="domain" description="Laminin G" evidence="9">
    <location>
        <begin position="202"/>
        <end position="379"/>
    </location>
</feature>
<evidence type="ECO:0000256" key="3">
    <source>
        <dbReference type="ARBA" id="ARBA00023180"/>
    </source>
</evidence>
<dbReference type="InterPro" id="IPR001791">
    <property type="entry name" value="Laminin_G"/>
</dbReference>
<feature type="repeat" description="CSPG" evidence="5">
    <location>
        <begin position="1818"/>
        <end position="1907"/>
    </location>
</feature>
<evidence type="ECO:0000313" key="10">
    <source>
        <dbReference type="EMBL" id="KAK9497907.1"/>
    </source>
</evidence>
<dbReference type="InterPro" id="IPR051561">
    <property type="entry name" value="FRAS1_ECM"/>
</dbReference>
<dbReference type="EMBL" id="JAPXFL010000013">
    <property type="protein sequence ID" value="KAK9497907.1"/>
    <property type="molecule type" value="Genomic_DNA"/>
</dbReference>
<organism evidence="10 11">
    <name type="scientific">Rhynocoris fuscipes</name>
    <dbReference type="NCBI Taxonomy" id="488301"/>
    <lineage>
        <taxon>Eukaryota</taxon>
        <taxon>Metazoa</taxon>
        <taxon>Ecdysozoa</taxon>
        <taxon>Arthropoda</taxon>
        <taxon>Hexapoda</taxon>
        <taxon>Insecta</taxon>
        <taxon>Pterygota</taxon>
        <taxon>Neoptera</taxon>
        <taxon>Paraneoptera</taxon>
        <taxon>Hemiptera</taxon>
        <taxon>Heteroptera</taxon>
        <taxon>Panheteroptera</taxon>
        <taxon>Cimicomorpha</taxon>
        <taxon>Reduviidae</taxon>
        <taxon>Harpactorinae</taxon>
        <taxon>Harpactorini</taxon>
        <taxon>Rhynocoris</taxon>
    </lineage>
</organism>
<dbReference type="Proteomes" id="UP001461498">
    <property type="component" value="Unassembled WGS sequence"/>
</dbReference>
<evidence type="ECO:0000256" key="4">
    <source>
        <dbReference type="PROSITE-ProRule" id="PRU00122"/>
    </source>
</evidence>
<keyword evidence="7" id="KW-0472">Membrane</keyword>
<feature type="region of interest" description="Disordered" evidence="6">
    <location>
        <begin position="2149"/>
        <end position="2168"/>
    </location>
</feature>
<dbReference type="PROSITE" id="PS51854">
    <property type="entry name" value="CSPG"/>
    <property type="match status" value="8"/>
</dbReference>
<comment type="caution">
    <text evidence="4">Lacks conserved residue(s) required for the propagation of feature annotation.</text>
</comment>
<accession>A0AAW1CN28</accession>
<reference evidence="10 11" key="1">
    <citation type="submission" date="2022-12" db="EMBL/GenBank/DDBJ databases">
        <title>Chromosome-level genome assembly of true bugs.</title>
        <authorList>
            <person name="Ma L."/>
            <person name="Li H."/>
        </authorList>
    </citation>
    <scope>NUCLEOTIDE SEQUENCE [LARGE SCALE GENOMIC DNA]</scope>
    <source>
        <strain evidence="10">Lab_2022b</strain>
    </source>
</reference>
<dbReference type="SUPFAM" id="SSF49899">
    <property type="entry name" value="Concanavalin A-like lectins/glucanases"/>
    <property type="match status" value="2"/>
</dbReference>
<dbReference type="CDD" id="cd00110">
    <property type="entry name" value="LamG"/>
    <property type="match status" value="2"/>
</dbReference>
<dbReference type="GO" id="GO:0009653">
    <property type="term" value="P:anatomical structure morphogenesis"/>
    <property type="evidence" value="ECO:0007669"/>
    <property type="project" value="TreeGrafter"/>
</dbReference>
<name>A0AAW1CN28_9HEMI</name>
<feature type="transmembrane region" description="Helical" evidence="7">
    <location>
        <begin position="2181"/>
        <end position="2202"/>
    </location>
</feature>
<feature type="domain" description="Laminin G" evidence="9">
    <location>
        <begin position="20"/>
        <end position="192"/>
    </location>
</feature>
<evidence type="ECO:0000256" key="8">
    <source>
        <dbReference type="SAM" id="SignalP"/>
    </source>
</evidence>
<dbReference type="InterPro" id="IPR013320">
    <property type="entry name" value="ConA-like_dom_sf"/>
</dbReference>
<feature type="signal peptide" evidence="8">
    <location>
        <begin position="1"/>
        <end position="17"/>
    </location>
</feature>
<keyword evidence="1 8" id="KW-0732">Signal</keyword>
<evidence type="ECO:0000256" key="6">
    <source>
        <dbReference type="SAM" id="MobiDB-lite"/>
    </source>
</evidence>
<dbReference type="Pfam" id="PF00054">
    <property type="entry name" value="Laminin_G_1"/>
    <property type="match status" value="1"/>
</dbReference>
<feature type="repeat" description="CSPG" evidence="5">
    <location>
        <begin position="1472"/>
        <end position="1563"/>
    </location>
</feature>
<dbReference type="InterPro" id="IPR039005">
    <property type="entry name" value="CSPG_rpt"/>
</dbReference>
<feature type="chain" id="PRO_5043553343" description="Laminin G domain-containing protein" evidence="8">
    <location>
        <begin position="18"/>
        <end position="2303"/>
    </location>
</feature>
<evidence type="ECO:0000256" key="2">
    <source>
        <dbReference type="ARBA" id="ARBA00022737"/>
    </source>
</evidence>
<sequence>MDLIIILLLFLFGESQCTDTASFFGASYISVPLQEAKKDTDIRFRIMTKKSDALLFLAAGQTDYCLIRLIAGRLKVYINLGAGESTVTSPRGLRLDDLNWHMVSFVRKEADVTLTVDNIHITREKLPGSFFELNIQNGLYIGGQGEFSDLFLGHGSWLRGCLSDMVYNDVSPLSRARKRQGKAVAHGISWTCAAEFTAPTSTPISFIDDRSYVALPNLIPRTGATWEFDVRTHSLDGVLMYCSGAGENSDFVGAELINGAVRVVLDKGGGSREVTTAANISDGHWHTVHIMFNSNLAEVSVDGGTPSSTILSISTTKFFDLGHSIYVGGIEVNKRARALSQGIKNADISLKGCIRMLQVASQAVGLPHAKMTEGIVPNCVWSYPCNSNPCLPGVTCVPRGVDSFLCLCDQDVCVKPEFPVSYVVYSRTEDLELVELNSVSIEEGDNIVITTSHINVILDYPKYGVRDTGVLFSTVPSLLPKNGRLVLELWEKSGTLQTFTLLDLATDKVRYVHDGSETLEDEIHLDMELSPAVGYVLPMFLQGQHRISLHVNVTPVNDPPALNVPSTRPLRVPQGGRKIIPPALLNATDPDSPRPSLVYKVIGEDAYGRLEMFGQPNRGITTFTQEDIDKRSVLYYHHGSPPSSYKLTFQVSDGISSSETGILRVSIVPLVLRIINNTGLLVPHYSYAIITLSNLTVTTNSDESMSEITFQIIENCEFGVIERLSSLDGRDVWSATKVFSNLDLAQEIVRYRHTTGKPSLDKFKLKIFSGTTEAQGNHEVIVRLSELILIIKSNKPHNLQNDKQVTLNISVITQPISSDPSLIVFTVTRLPVYGNIMNTGVNGDITQHYLLGSNFTQAELNLQLIKYRMLRRAYVSFNDSVQLKVSASMCSSRKTVVINFEYSPPKKLPHHFTSTITPLKLMEGGSAPIRPSELSINVANVKSLVYEVITGPNHGLLILNDPLTNTTQVNVTDFSPSQISSSRLIYTHDGSENTRDQFSFIALSNLEDDFMIIGNFFIEITLVNDNAPRRVISSVFRIVNGGQRLLTTRHIKFLDDDTDFDSNNLIYTVKNNNNIYSAKTGSIIHQFSQGDIENAQVIVKCDKENSIAVVLTVSDGTHSTDTILDMRPSPPFIELTNNSHLVVSQGGNATLTTSNLFSDTNIDVDTHNIRYVVTSGPSYGALIVSGIDNKTSFTQGEIESGLVLYKHLSSGIAQDRINLKILIGNMSTIGSLVIRIFPPIYWEPLIVLNNKTIYVEEYTSVVISRDHLQISQPGVPPSEVTYVVVEGPWWGYVEVEGTDDNGEDDKGGARTWDQGTINVGSLYYVQAAANQTKDHIVVDVTNGVTWLKSRIINLAIIPNKVYLKGGEVSVKEGGMALIPIELLSTTAPYYSNKFTEFIIRKAPIHGNIVLIQHTSRSISKWSNQQILDNMVHYAHDGSESKSDSVTIVGRTNGKESEPVIITFPIEPVNDMPPVLVNKSSIQLCQGGVAKVTYRNLGVLDEDTPDENITYVIISAEGGHVSIGDNVTASVGTFTQAQINDGSVTFVHDGSKKNFEIEFMIDDGNNRDGPITYRCDVTRPVLTLTINKGIHVFPLLDRVISPDVLKTIVSDTRKVTYTILEGPTAGNLLLLDDGISQIVKEFTQDDIDSLKLSYKHTVPFSEPVLLDQFVFNVSSPFTKTLSRNVFKIEVSVMSGGGLESEIINLEVVEGGFAPILFNTSSVTEFLSNEVKLASVKLEGIVTFAPSYASLCKVKQGEDYECNITTLTENDLNKGLILYKHDDSDTFDDYFLISLYLNSEVLLFNISYNVVIIPVNDSPFTLLTHAPELNVVRDQSVAITNDILYTKDPDTSPKDILYEIVSGPSIGTILLGNMSTESFTQSDIDSGRVLFKHSGPLESTSFYIRVSDGKFNAVYTVVKVNVNEIKINVTSVMPVEMMQGSSEVIVPPTCLAVSTNAAVSDIFYNMTSSPRHGSLFIADNEITSLGHDDLIKGRLIYRQEDMKAAGDSFQLTPYHRLGLPVLKPVWLNVSVVPLITIGQFNPVSGTRAQLDLSVLNATELAQVSRSNPLYRLLKKPSYGKIRKIIRSFGEEQKTREKDVMKFTHEEISSGLIYYISKRSNEALEETLSFVVTAPPLQPAVGGLTFKIAGESPSTTFKPPKPRTPGTTSNHDVQIASPNMSEDYLLGVSMVTCVVALSFIIVAFVRCNSKNGQYVESKSVGEPLPQPPDDIMAPVTPVPPPPPIALSQQHNVTLPPGRLDHQQQNPPHDVNLRYPYGDEDCSVEHSTSTEGNKVANPILRKNQYWV</sequence>
<comment type="caution">
    <text evidence="10">The sequence shown here is derived from an EMBL/GenBank/DDBJ whole genome shotgun (WGS) entry which is preliminary data.</text>
</comment>
<keyword evidence="2" id="KW-0677">Repeat</keyword>
<feature type="repeat" description="CSPG" evidence="5">
    <location>
        <begin position="1580"/>
        <end position="1673"/>
    </location>
</feature>
<protein>
    <recommendedName>
        <fullName evidence="9">Laminin G domain-containing protein</fullName>
    </recommendedName>
</protein>
<dbReference type="Gene3D" id="2.60.120.200">
    <property type="match status" value="2"/>
</dbReference>
<keyword evidence="7" id="KW-1133">Transmembrane helix</keyword>
<dbReference type="Pfam" id="PF02210">
    <property type="entry name" value="Laminin_G_2"/>
    <property type="match status" value="1"/>
</dbReference>
<gene>
    <name evidence="10" type="ORF">O3M35_003808</name>
</gene>
<proteinExistence type="predicted"/>